<reference evidence="2" key="1">
    <citation type="journal article" date="2020" name="Stud. Mycol.">
        <title>101 Dothideomycetes genomes: a test case for predicting lifestyles and emergence of pathogens.</title>
        <authorList>
            <person name="Haridas S."/>
            <person name="Albert R."/>
            <person name="Binder M."/>
            <person name="Bloem J."/>
            <person name="Labutti K."/>
            <person name="Salamov A."/>
            <person name="Andreopoulos B."/>
            <person name="Baker S."/>
            <person name="Barry K."/>
            <person name="Bills G."/>
            <person name="Bluhm B."/>
            <person name="Cannon C."/>
            <person name="Castanera R."/>
            <person name="Culley D."/>
            <person name="Daum C."/>
            <person name="Ezra D."/>
            <person name="Gonzalez J."/>
            <person name="Henrissat B."/>
            <person name="Kuo A."/>
            <person name="Liang C."/>
            <person name="Lipzen A."/>
            <person name="Lutzoni F."/>
            <person name="Magnuson J."/>
            <person name="Mondo S."/>
            <person name="Nolan M."/>
            <person name="Ohm R."/>
            <person name="Pangilinan J."/>
            <person name="Park H.-J."/>
            <person name="Ramirez L."/>
            <person name="Alfaro M."/>
            <person name="Sun H."/>
            <person name="Tritt A."/>
            <person name="Yoshinaga Y."/>
            <person name="Zwiers L.-H."/>
            <person name="Turgeon B."/>
            <person name="Goodwin S."/>
            <person name="Spatafora J."/>
            <person name="Crous P."/>
            <person name="Grigoriev I."/>
        </authorList>
    </citation>
    <scope>NUCLEOTIDE SEQUENCE</scope>
    <source>
        <strain evidence="2">CBS 675.92</strain>
    </source>
</reference>
<feature type="compositionally biased region" description="Acidic residues" evidence="1">
    <location>
        <begin position="212"/>
        <end position="222"/>
    </location>
</feature>
<feature type="region of interest" description="Disordered" evidence="1">
    <location>
        <begin position="37"/>
        <end position="69"/>
    </location>
</feature>
<accession>A0A6A5U665</accession>
<feature type="region of interest" description="Disordered" evidence="1">
    <location>
        <begin position="199"/>
        <end position="222"/>
    </location>
</feature>
<evidence type="ECO:0000313" key="3">
    <source>
        <dbReference type="Proteomes" id="UP000800035"/>
    </source>
</evidence>
<evidence type="ECO:0000313" key="2">
    <source>
        <dbReference type="EMBL" id="KAF1960168.1"/>
    </source>
</evidence>
<evidence type="ECO:0000256" key="1">
    <source>
        <dbReference type="SAM" id="MobiDB-lite"/>
    </source>
</evidence>
<sequence length="222" mass="25247">MLAAPLFPHLAFMPSRPSPLSERHANAAPRPFTFTMASSSNEKRAVPVSQRAYKPNPLVQSRDAAAQKRRDMFFRKVQKGRDDKKWDARGEQIQRLDYISEHKRWEAEKARQAPEVGEEIVDDEEGLPIAASSFMGSSAPQQQPEQEVAEAEYMIEQEEWELQQLIASMEEQERDNVSQHYGSDDEDYNSIFMECASEDVQGLSQASQADIGMDDVDEMDMS</sequence>
<protein>
    <submittedName>
        <fullName evidence="2">Uncharacterized protein</fullName>
    </submittedName>
</protein>
<keyword evidence="3" id="KW-1185">Reference proteome</keyword>
<name>A0A6A5U665_9PLEO</name>
<dbReference type="EMBL" id="ML976983">
    <property type="protein sequence ID" value="KAF1960168.1"/>
    <property type="molecule type" value="Genomic_DNA"/>
</dbReference>
<gene>
    <name evidence="2" type="ORF">CC80DRAFT_438751</name>
</gene>
<organism evidence="2 3">
    <name type="scientific">Byssothecium circinans</name>
    <dbReference type="NCBI Taxonomy" id="147558"/>
    <lineage>
        <taxon>Eukaryota</taxon>
        <taxon>Fungi</taxon>
        <taxon>Dikarya</taxon>
        <taxon>Ascomycota</taxon>
        <taxon>Pezizomycotina</taxon>
        <taxon>Dothideomycetes</taxon>
        <taxon>Pleosporomycetidae</taxon>
        <taxon>Pleosporales</taxon>
        <taxon>Massarineae</taxon>
        <taxon>Massarinaceae</taxon>
        <taxon>Byssothecium</taxon>
    </lineage>
</organism>
<dbReference type="OrthoDB" id="5279705at2759"/>
<dbReference type="Proteomes" id="UP000800035">
    <property type="component" value="Unassembled WGS sequence"/>
</dbReference>
<proteinExistence type="predicted"/>
<dbReference type="AlphaFoldDB" id="A0A6A5U665"/>